<evidence type="ECO:0000313" key="5">
    <source>
        <dbReference type="EMBL" id="NUB43206.1"/>
    </source>
</evidence>
<dbReference type="PANTHER" id="PTHR12159:SF9">
    <property type="entry name" value="G_T MISMATCH-SPECIFIC THYMINE DNA GLYCOSYLASE"/>
    <property type="match status" value="1"/>
</dbReference>
<comment type="caution">
    <text evidence="5">The sequence shown here is derived from an EMBL/GenBank/DDBJ whole genome shotgun (WGS) entry which is preliminary data.</text>
</comment>
<keyword evidence="6" id="KW-1185">Reference proteome</keyword>
<dbReference type="CDD" id="cd10028">
    <property type="entry name" value="UDG-F2_TDG_MUG"/>
    <property type="match status" value="1"/>
</dbReference>
<dbReference type="Gene3D" id="3.40.470.10">
    <property type="entry name" value="Uracil-DNA glycosylase-like domain"/>
    <property type="match status" value="1"/>
</dbReference>
<dbReference type="EMBL" id="WHUT02000001">
    <property type="protein sequence ID" value="NUB43206.1"/>
    <property type="molecule type" value="Genomic_DNA"/>
</dbReference>
<evidence type="ECO:0000313" key="6">
    <source>
        <dbReference type="Proteomes" id="UP000484076"/>
    </source>
</evidence>
<evidence type="ECO:0000256" key="3">
    <source>
        <dbReference type="ARBA" id="ARBA00023204"/>
    </source>
</evidence>
<feature type="domain" description="Uracil-DNA glycosylase-like" evidence="4">
    <location>
        <begin position="32"/>
        <end position="188"/>
    </location>
</feature>
<evidence type="ECO:0000259" key="4">
    <source>
        <dbReference type="Pfam" id="PF03167"/>
    </source>
</evidence>
<evidence type="ECO:0000256" key="1">
    <source>
        <dbReference type="ARBA" id="ARBA00022763"/>
    </source>
</evidence>
<gene>
    <name evidence="5" type="ORF">GEU84_002320</name>
</gene>
<keyword evidence="3" id="KW-0234">DNA repair</keyword>
<dbReference type="InterPro" id="IPR036895">
    <property type="entry name" value="Uracil-DNA_glycosylase-like_sf"/>
</dbReference>
<organism evidence="5 6">
    <name type="scientific">Fertoeibacter niger</name>
    <dbReference type="NCBI Taxonomy" id="2656921"/>
    <lineage>
        <taxon>Bacteria</taxon>
        <taxon>Pseudomonadati</taxon>
        <taxon>Pseudomonadota</taxon>
        <taxon>Alphaproteobacteria</taxon>
        <taxon>Rhodobacterales</taxon>
        <taxon>Paracoccaceae</taxon>
        <taxon>Fertoeibacter</taxon>
    </lineage>
</organism>
<dbReference type="GO" id="GO:0008263">
    <property type="term" value="F:pyrimidine-specific mismatch base pair DNA N-glycosylase activity"/>
    <property type="evidence" value="ECO:0007669"/>
    <property type="project" value="TreeGrafter"/>
</dbReference>
<dbReference type="Proteomes" id="UP000484076">
    <property type="component" value="Unassembled WGS sequence"/>
</dbReference>
<keyword evidence="2" id="KW-0378">Hydrolase</keyword>
<proteinExistence type="predicted"/>
<accession>A0A8X8KMY6</accession>
<protein>
    <submittedName>
        <fullName evidence="5">Mismatch-specific DNA-glycosylase</fullName>
    </submittedName>
</protein>
<keyword evidence="1" id="KW-0227">DNA damage</keyword>
<sequence>MNSWWATASTLHSATATCPISARCALPMLADHLAPGLAIIFCGTAVGAASARAGHYYAGPGNLFWPLLAETGLTPRKLAPQEDHLLPGFGLGLTDLAKGVAGQDAAIPRAAYTPERVLALALRWQPRALAFTSLAAARIGLGNRHLCAGRLEADVRLPGVALWSLPSPSGLARGHFRRGPWDDLAAWRKELR</sequence>
<dbReference type="Pfam" id="PF03167">
    <property type="entry name" value="UDG"/>
    <property type="match status" value="1"/>
</dbReference>
<dbReference type="PANTHER" id="PTHR12159">
    <property type="entry name" value="G/T AND G/U MISMATCH-SPECIFIC DNA GLYCOSYLASE"/>
    <property type="match status" value="1"/>
</dbReference>
<dbReference type="GO" id="GO:0006285">
    <property type="term" value="P:base-excision repair, AP site formation"/>
    <property type="evidence" value="ECO:0007669"/>
    <property type="project" value="InterPro"/>
</dbReference>
<name>A0A8X8KMY6_9RHOB</name>
<dbReference type="GO" id="GO:0004844">
    <property type="term" value="F:uracil DNA N-glycosylase activity"/>
    <property type="evidence" value="ECO:0007669"/>
    <property type="project" value="TreeGrafter"/>
</dbReference>
<dbReference type="SUPFAM" id="SSF52141">
    <property type="entry name" value="Uracil-DNA glycosylase-like"/>
    <property type="match status" value="1"/>
</dbReference>
<dbReference type="AlphaFoldDB" id="A0A8X8KMY6"/>
<evidence type="ECO:0000256" key="2">
    <source>
        <dbReference type="ARBA" id="ARBA00022801"/>
    </source>
</evidence>
<reference evidence="5" key="1">
    <citation type="submission" date="2020-05" db="EMBL/GenBank/DDBJ databases">
        <title>Fertoebacter nigrum gen. nov., sp. nov., a new member of the family Rhodobacteraceae.</title>
        <authorList>
            <person name="Szuroczki S."/>
            <person name="Abbaszade G."/>
            <person name="Buni D."/>
            <person name="Schumann P."/>
            <person name="Toth E."/>
        </authorList>
    </citation>
    <scope>NUCLEOTIDE SEQUENCE</scope>
    <source>
        <strain evidence="5">RG-N-1a</strain>
    </source>
</reference>
<dbReference type="InterPro" id="IPR005122">
    <property type="entry name" value="Uracil-DNA_glycosylase-like"/>
</dbReference>
<dbReference type="InterPro" id="IPR015637">
    <property type="entry name" value="MUG/TDG"/>
</dbReference>